<evidence type="ECO:0000256" key="11">
    <source>
        <dbReference type="ARBA" id="ARBA00022989"/>
    </source>
</evidence>
<comment type="pathway">
    <text evidence="3">Protein modification; protein ubiquitination.</text>
</comment>
<comment type="caution">
    <text evidence="14">The sequence shown here is derived from an EMBL/GenBank/DDBJ whole genome shotgun (WGS) entry which is preliminary data.</text>
</comment>
<sequence>MAVSYENYTFLSCPRAQVSFTTGRIDCLSNSTTIILATKYPTEVLQLPMCKEIVTLPVPVSTSYQRFPDYFELTLNVSTCASCTSTSVQAIKDCRTSYCGNMNGLAIDAPFSLEGGGYNIPVGGGNNIPGGGENNIDFARVIALALGIPALVMISICICVHKSREDNHQANNSIQTSGGVALSNIVTAELNGSTIATYETIKIGESRLEGPNYATCTICLEDYLPMDTAASYQNYTLLSCPRDQVSFTTHAIDCLSNSTTKILAIKNPREVIRWSMCKEINTLSIPVSSFYDYGLDYGFPLSLDLTWNDSTCTSCSSATGQGILNDDNTD</sequence>
<evidence type="ECO:0000256" key="9">
    <source>
        <dbReference type="ARBA" id="ARBA00022786"/>
    </source>
</evidence>
<proteinExistence type="inferred from homology"/>
<dbReference type="EC" id="2.3.2.27" evidence="4"/>
<keyword evidence="10" id="KW-0862">Zinc</keyword>
<keyword evidence="9" id="KW-0833">Ubl conjugation pathway</keyword>
<evidence type="ECO:0000256" key="8">
    <source>
        <dbReference type="ARBA" id="ARBA00022771"/>
    </source>
</evidence>
<comment type="subcellular location">
    <subcellularLocation>
        <location evidence="2">Membrane</location>
        <topology evidence="2">Single-pass membrane protein</topology>
    </subcellularLocation>
</comment>
<name>A0ABR0D2R0_9LAMI</name>
<dbReference type="PANTHER" id="PTHR46279:SF2">
    <property type="entry name" value="RING-H2 FINGER PROTEIN ATL21A-RELATED"/>
    <property type="match status" value="1"/>
</dbReference>
<evidence type="ECO:0000313" key="15">
    <source>
        <dbReference type="Proteomes" id="UP001291926"/>
    </source>
</evidence>
<keyword evidence="5" id="KW-0808">Transferase</keyword>
<comment type="similarity">
    <text evidence="13">Belongs to the RING-type zinc finger family. ATL subfamily.</text>
</comment>
<gene>
    <name evidence="14" type="ORF">RD792_010725</name>
</gene>
<keyword evidence="11" id="KW-1133">Transmembrane helix</keyword>
<evidence type="ECO:0000256" key="13">
    <source>
        <dbReference type="ARBA" id="ARBA00024209"/>
    </source>
</evidence>
<evidence type="ECO:0000256" key="2">
    <source>
        <dbReference type="ARBA" id="ARBA00004167"/>
    </source>
</evidence>
<dbReference type="Proteomes" id="UP001291926">
    <property type="component" value="Unassembled WGS sequence"/>
</dbReference>
<evidence type="ECO:0000313" key="14">
    <source>
        <dbReference type="EMBL" id="KAK4483528.1"/>
    </source>
</evidence>
<evidence type="ECO:0000256" key="12">
    <source>
        <dbReference type="ARBA" id="ARBA00023136"/>
    </source>
</evidence>
<evidence type="ECO:0000256" key="6">
    <source>
        <dbReference type="ARBA" id="ARBA00022692"/>
    </source>
</evidence>
<evidence type="ECO:0000256" key="4">
    <source>
        <dbReference type="ARBA" id="ARBA00012483"/>
    </source>
</evidence>
<keyword evidence="7" id="KW-0479">Metal-binding</keyword>
<comment type="catalytic activity">
    <reaction evidence="1">
        <text>S-ubiquitinyl-[E2 ubiquitin-conjugating enzyme]-L-cysteine + [acceptor protein]-L-lysine = [E2 ubiquitin-conjugating enzyme]-L-cysteine + N(6)-ubiquitinyl-[acceptor protein]-L-lysine.</text>
        <dbReference type="EC" id="2.3.2.27"/>
    </reaction>
</comment>
<evidence type="ECO:0000256" key="5">
    <source>
        <dbReference type="ARBA" id="ARBA00022679"/>
    </source>
</evidence>
<organism evidence="14 15">
    <name type="scientific">Penstemon davidsonii</name>
    <dbReference type="NCBI Taxonomy" id="160366"/>
    <lineage>
        <taxon>Eukaryota</taxon>
        <taxon>Viridiplantae</taxon>
        <taxon>Streptophyta</taxon>
        <taxon>Embryophyta</taxon>
        <taxon>Tracheophyta</taxon>
        <taxon>Spermatophyta</taxon>
        <taxon>Magnoliopsida</taxon>
        <taxon>eudicotyledons</taxon>
        <taxon>Gunneridae</taxon>
        <taxon>Pentapetalae</taxon>
        <taxon>asterids</taxon>
        <taxon>lamiids</taxon>
        <taxon>Lamiales</taxon>
        <taxon>Plantaginaceae</taxon>
        <taxon>Cheloneae</taxon>
        <taxon>Penstemon</taxon>
    </lineage>
</organism>
<dbReference type="EMBL" id="JAYDYQ010002534">
    <property type="protein sequence ID" value="KAK4483528.1"/>
    <property type="molecule type" value="Genomic_DNA"/>
</dbReference>
<keyword evidence="15" id="KW-1185">Reference proteome</keyword>
<keyword evidence="12" id="KW-0472">Membrane</keyword>
<reference evidence="14 15" key="1">
    <citation type="journal article" date="2023" name="bioRxiv">
        <title>Genome report: Whole genome sequence and annotation of Penstemon davidsonii.</title>
        <authorList>
            <person name="Ostevik K.L."/>
            <person name="Alabady M."/>
            <person name="Zhang M."/>
            <person name="Rausher M.D."/>
        </authorList>
    </citation>
    <scope>NUCLEOTIDE SEQUENCE [LARGE SCALE GENOMIC DNA]</scope>
    <source>
        <strain evidence="14">DNT005</strain>
        <tissue evidence="14">Whole leaf</tissue>
    </source>
</reference>
<keyword evidence="6" id="KW-0812">Transmembrane</keyword>
<dbReference type="PANTHER" id="PTHR46279">
    <property type="entry name" value="RING/U-BOX SUPERFAMILY PROTEIN"/>
    <property type="match status" value="1"/>
</dbReference>
<evidence type="ECO:0000256" key="7">
    <source>
        <dbReference type="ARBA" id="ARBA00022723"/>
    </source>
</evidence>
<evidence type="ECO:0000256" key="1">
    <source>
        <dbReference type="ARBA" id="ARBA00000900"/>
    </source>
</evidence>
<keyword evidence="8" id="KW-0863">Zinc-finger</keyword>
<accession>A0ABR0D2R0</accession>
<evidence type="ECO:0000256" key="10">
    <source>
        <dbReference type="ARBA" id="ARBA00022833"/>
    </source>
</evidence>
<evidence type="ECO:0000256" key="3">
    <source>
        <dbReference type="ARBA" id="ARBA00004906"/>
    </source>
</evidence>
<dbReference type="InterPro" id="IPR046948">
    <property type="entry name" value="ATL20-22-like"/>
</dbReference>
<protein>
    <recommendedName>
        <fullName evidence="4">RING-type E3 ubiquitin transferase</fullName>
        <ecNumber evidence="4">2.3.2.27</ecNumber>
    </recommendedName>
</protein>